<proteinExistence type="predicted"/>
<gene>
    <name evidence="1" type="ORF">J1N35_023899</name>
</gene>
<evidence type="ECO:0000313" key="1">
    <source>
        <dbReference type="EMBL" id="KAH1084138.1"/>
    </source>
</evidence>
<evidence type="ECO:0000313" key="2">
    <source>
        <dbReference type="Proteomes" id="UP000828251"/>
    </source>
</evidence>
<dbReference type="Proteomes" id="UP000828251">
    <property type="component" value="Unassembled WGS sequence"/>
</dbReference>
<comment type="caution">
    <text evidence="1">The sequence shown here is derived from an EMBL/GenBank/DDBJ whole genome shotgun (WGS) entry which is preliminary data.</text>
</comment>
<organism evidence="1 2">
    <name type="scientific">Gossypium stocksii</name>
    <dbReference type="NCBI Taxonomy" id="47602"/>
    <lineage>
        <taxon>Eukaryota</taxon>
        <taxon>Viridiplantae</taxon>
        <taxon>Streptophyta</taxon>
        <taxon>Embryophyta</taxon>
        <taxon>Tracheophyta</taxon>
        <taxon>Spermatophyta</taxon>
        <taxon>Magnoliopsida</taxon>
        <taxon>eudicotyledons</taxon>
        <taxon>Gunneridae</taxon>
        <taxon>Pentapetalae</taxon>
        <taxon>rosids</taxon>
        <taxon>malvids</taxon>
        <taxon>Malvales</taxon>
        <taxon>Malvaceae</taxon>
        <taxon>Malvoideae</taxon>
        <taxon>Gossypium</taxon>
    </lineage>
</organism>
<sequence length="107" mass="12608">MGRTQFLSQFQYSHILFSNSIATFHYQQFLSQFQYSHILFSNSIARTFSINKVMERVSISYDNLHHRMAIYGDANLRQQKRHGAAFQLQSGCILVFFSPRLLMRPQI</sequence>
<keyword evidence="2" id="KW-1185">Reference proteome</keyword>
<reference evidence="1 2" key="1">
    <citation type="journal article" date="2021" name="Plant Biotechnol. J.">
        <title>Multi-omics assisted identification of the key and species-specific regulatory components of drought-tolerant mechanisms in Gossypium stocksii.</title>
        <authorList>
            <person name="Yu D."/>
            <person name="Ke L."/>
            <person name="Zhang D."/>
            <person name="Wu Y."/>
            <person name="Sun Y."/>
            <person name="Mei J."/>
            <person name="Sun J."/>
            <person name="Sun Y."/>
        </authorList>
    </citation>
    <scope>NUCLEOTIDE SEQUENCE [LARGE SCALE GENOMIC DNA]</scope>
    <source>
        <strain evidence="2">cv. E1</strain>
        <tissue evidence="1">Leaf</tissue>
    </source>
</reference>
<protein>
    <submittedName>
        <fullName evidence="1">Uncharacterized protein</fullName>
    </submittedName>
</protein>
<accession>A0A9D3VJI9</accession>
<name>A0A9D3VJI9_9ROSI</name>
<dbReference type="AlphaFoldDB" id="A0A9D3VJI9"/>
<dbReference type="EMBL" id="JAIQCV010000007">
    <property type="protein sequence ID" value="KAH1084138.1"/>
    <property type="molecule type" value="Genomic_DNA"/>
</dbReference>